<name>A0A2T4UIM1_9ACTN</name>
<evidence type="ECO:0000313" key="1">
    <source>
        <dbReference type="EMBL" id="PTL59094.1"/>
    </source>
</evidence>
<dbReference type="Gene3D" id="3.40.50.2000">
    <property type="entry name" value="Glycogen Phosphorylase B"/>
    <property type="match status" value="1"/>
</dbReference>
<gene>
    <name evidence="1" type="ORF">C7Y72_05250</name>
</gene>
<dbReference type="AlphaFoldDB" id="A0A2T4UIM1"/>
<reference evidence="1 2" key="1">
    <citation type="submission" date="2018-03" db="EMBL/GenBank/DDBJ databases">
        <title>Aquarubrobacter algicola gen. nov., sp. nov., a novel actinobacterium isolated from shallow eutrophic lake during the end of cyanobacterial harmful algal blooms.</title>
        <authorList>
            <person name="Chun S.J."/>
        </authorList>
    </citation>
    <scope>NUCLEOTIDE SEQUENCE [LARGE SCALE GENOMIC DNA]</scope>
    <source>
        <strain evidence="1 2">Seoho-28</strain>
    </source>
</reference>
<keyword evidence="2" id="KW-1185">Reference proteome</keyword>
<dbReference type="EMBL" id="PYYB01000001">
    <property type="protein sequence ID" value="PTL59094.1"/>
    <property type="molecule type" value="Genomic_DNA"/>
</dbReference>
<accession>A0A2T4UIM1</accession>
<evidence type="ECO:0008006" key="3">
    <source>
        <dbReference type="Google" id="ProtNLM"/>
    </source>
</evidence>
<dbReference type="Proteomes" id="UP000240739">
    <property type="component" value="Unassembled WGS sequence"/>
</dbReference>
<organism evidence="1 2">
    <name type="scientific">Paraconexibacter algicola</name>
    <dbReference type="NCBI Taxonomy" id="2133960"/>
    <lineage>
        <taxon>Bacteria</taxon>
        <taxon>Bacillati</taxon>
        <taxon>Actinomycetota</taxon>
        <taxon>Thermoleophilia</taxon>
        <taxon>Solirubrobacterales</taxon>
        <taxon>Paraconexibacteraceae</taxon>
        <taxon>Paraconexibacter</taxon>
    </lineage>
</organism>
<dbReference type="SUPFAM" id="SSF53756">
    <property type="entry name" value="UDP-Glycosyltransferase/glycogen phosphorylase"/>
    <property type="match status" value="1"/>
</dbReference>
<protein>
    <recommendedName>
        <fullName evidence="3">Glycosyltransferase</fullName>
    </recommendedName>
</protein>
<evidence type="ECO:0000313" key="2">
    <source>
        <dbReference type="Proteomes" id="UP000240739"/>
    </source>
</evidence>
<dbReference type="Pfam" id="PF13692">
    <property type="entry name" value="Glyco_trans_1_4"/>
    <property type="match status" value="1"/>
</dbReference>
<sequence length="294" mass="32315">MIFHAVQEPLARHLVRRAGEDCELWYGRWDRYEAAHDAAPPLLALLAELHERAATASALTFCASVELERQERDAGRDAVLVGLSGGDFPAPEPLPVPTAAELDAVAPGAGAAVTDGDVVALSLGHLGRRTDWALLRALCERRPGLRLLLVGERHDDEMPDDPDFAWVRDAPQVVWCGRRSDDEAALLLRGADVGLLPFRVDPFNDAGLPYRIVKAAKLGRRTITPDLAGVRTWEQAVEVAPDLDAFAAALDRAAGARHRPDLELRAWALRQTPRRVNRPLWDRLRERGVDTGGR</sequence>
<comment type="caution">
    <text evidence="1">The sequence shown here is derived from an EMBL/GenBank/DDBJ whole genome shotgun (WGS) entry which is preliminary data.</text>
</comment>
<proteinExistence type="predicted"/>